<dbReference type="Pfam" id="PF00534">
    <property type="entry name" value="Glycos_transf_1"/>
    <property type="match status" value="1"/>
</dbReference>
<keyword evidence="3" id="KW-0808">Transferase</keyword>
<comment type="caution">
    <text evidence="3">The sequence shown here is derived from an EMBL/GenBank/DDBJ whole genome shotgun (WGS) entry which is preliminary data.</text>
</comment>
<protein>
    <submittedName>
        <fullName evidence="3">Glycosyltransferase involved in cell wall biosynthesis</fullName>
    </submittedName>
</protein>
<dbReference type="SUPFAM" id="SSF53756">
    <property type="entry name" value="UDP-Glycosyltransferase/glycogen phosphorylase"/>
    <property type="match status" value="1"/>
</dbReference>
<dbReference type="Proteomes" id="UP000537130">
    <property type="component" value="Unassembled WGS sequence"/>
</dbReference>
<proteinExistence type="predicted"/>
<feature type="domain" description="Glycosyl transferase family 1" evidence="1">
    <location>
        <begin position="191"/>
        <end position="366"/>
    </location>
</feature>
<gene>
    <name evidence="3" type="ORF">FHR99_002091</name>
</gene>
<dbReference type="PANTHER" id="PTHR45947">
    <property type="entry name" value="SULFOQUINOVOSYL TRANSFERASE SQD2"/>
    <property type="match status" value="1"/>
</dbReference>
<dbReference type="CDD" id="cd03801">
    <property type="entry name" value="GT4_PimA-like"/>
    <property type="match status" value="1"/>
</dbReference>
<dbReference type="EMBL" id="JACHWY010000002">
    <property type="protein sequence ID" value="MBB3047825.1"/>
    <property type="molecule type" value="Genomic_DNA"/>
</dbReference>
<dbReference type="InterPro" id="IPR050194">
    <property type="entry name" value="Glycosyltransferase_grp1"/>
</dbReference>
<feature type="domain" description="Glycosyltransferase subfamily 4-like N-terminal" evidence="2">
    <location>
        <begin position="24"/>
        <end position="181"/>
    </location>
</feature>
<evidence type="ECO:0000313" key="4">
    <source>
        <dbReference type="Proteomes" id="UP000537130"/>
    </source>
</evidence>
<reference evidence="3 4" key="1">
    <citation type="submission" date="2020-08" db="EMBL/GenBank/DDBJ databases">
        <title>Genomic Encyclopedia of Type Strains, Phase III (KMG-III): the genomes of soil and plant-associated and newly described type strains.</title>
        <authorList>
            <person name="Whitman W."/>
        </authorList>
    </citation>
    <scope>NUCLEOTIDE SEQUENCE [LARGE SCALE GENOMIC DNA]</scope>
    <source>
        <strain evidence="3 4">CECT 8654</strain>
    </source>
</reference>
<evidence type="ECO:0000259" key="1">
    <source>
        <dbReference type="Pfam" id="PF00534"/>
    </source>
</evidence>
<dbReference type="InterPro" id="IPR001296">
    <property type="entry name" value="Glyco_trans_1"/>
</dbReference>
<dbReference type="PANTHER" id="PTHR45947:SF14">
    <property type="entry name" value="SLL1723 PROTEIN"/>
    <property type="match status" value="1"/>
</dbReference>
<accession>A0A7W4Z7A3</accession>
<dbReference type="RefSeq" id="WP_183410583.1">
    <property type="nucleotide sequence ID" value="NZ_JACHWY010000002.1"/>
</dbReference>
<dbReference type="InterPro" id="IPR028098">
    <property type="entry name" value="Glyco_trans_4-like_N"/>
</dbReference>
<dbReference type="AlphaFoldDB" id="A0A7W4Z7A3"/>
<dbReference type="Gene3D" id="3.40.50.2000">
    <property type="entry name" value="Glycogen Phosphorylase B"/>
    <property type="match status" value="2"/>
</dbReference>
<organism evidence="3 4">
    <name type="scientific">Litorivivens lipolytica</name>
    <dbReference type="NCBI Taxonomy" id="1524264"/>
    <lineage>
        <taxon>Bacteria</taxon>
        <taxon>Pseudomonadati</taxon>
        <taxon>Pseudomonadota</taxon>
        <taxon>Gammaproteobacteria</taxon>
        <taxon>Litorivivens</taxon>
    </lineage>
</organism>
<dbReference type="Pfam" id="PF13439">
    <property type="entry name" value="Glyco_transf_4"/>
    <property type="match status" value="1"/>
</dbReference>
<evidence type="ECO:0000259" key="2">
    <source>
        <dbReference type="Pfam" id="PF13439"/>
    </source>
</evidence>
<sequence>MFDTASRGIYTRKVLKVLPNYCKGGTEGQVLNLIANLDNQLFDISSACFSRSGNILSEFESLVSSITEYPINKLYHPLTLLKQLHFAADIRKQQYQIVHSYNFYANCFSIPAAKLAGVPVVIASIRDQGVYLSPAKKRVQKVICNLADRILVNADSIRSWLLEEGYSEPKITVIKNGIDLSLYDSNMANQSIREEFSIPQDAPLIVMLARLNPQKGFDDLIAAAEKLKQRHPTACYMIVGANKILIGDQYVDDQTYLNQLKSMTAKAGVDHAFIFTGHRQDTAAILAAADISVLPSHSEGLSNSILESMAAGTPVVATRVGGTPELIQHGANGLLIPVKSPDLLAQALDTLITDSALRQALGAKGRCTAEREYSIEKTARDTSVLYLSELDRACPSLARL</sequence>
<name>A0A7W4Z7A3_9GAMM</name>
<evidence type="ECO:0000313" key="3">
    <source>
        <dbReference type="EMBL" id="MBB3047825.1"/>
    </source>
</evidence>
<keyword evidence="4" id="KW-1185">Reference proteome</keyword>
<dbReference type="GO" id="GO:0016757">
    <property type="term" value="F:glycosyltransferase activity"/>
    <property type="evidence" value="ECO:0007669"/>
    <property type="project" value="InterPro"/>
</dbReference>